<keyword evidence="3" id="KW-0132">Cell division</keyword>
<dbReference type="InterPro" id="IPR013685">
    <property type="entry name" value="POTRA_FtsQ_type"/>
</dbReference>
<evidence type="ECO:0000256" key="3">
    <source>
        <dbReference type="ARBA" id="ARBA00022618"/>
    </source>
</evidence>
<keyword evidence="11" id="KW-1185">Reference proteome</keyword>
<feature type="domain" description="POTRA" evidence="9">
    <location>
        <begin position="35"/>
        <end position="103"/>
    </location>
</feature>
<dbReference type="STRING" id="526226.Gbro_3015"/>
<reference evidence="11" key="1">
    <citation type="submission" date="2009-10" db="EMBL/GenBank/DDBJ databases">
        <title>The complete chromosome of Gordonia bronchialis DSM 43247.</title>
        <authorList>
            <consortium name="US DOE Joint Genome Institute (JGI-PGF)"/>
            <person name="Lucas S."/>
            <person name="Copeland A."/>
            <person name="Lapidus A."/>
            <person name="Glavina del Rio T."/>
            <person name="Dalin E."/>
            <person name="Tice H."/>
            <person name="Bruce D."/>
            <person name="Goodwin L."/>
            <person name="Pitluck S."/>
            <person name="Kyrpides N."/>
            <person name="Mavromatis K."/>
            <person name="Ivanova N."/>
            <person name="Ovchinnikova G."/>
            <person name="Saunders E."/>
            <person name="Brettin T."/>
            <person name="Detter J.C."/>
            <person name="Han C."/>
            <person name="Larimer F."/>
            <person name="Land M."/>
            <person name="Hauser L."/>
            <person name="Markowitz V."/>
            <person name="Cheng J.-F."/>
            <person name="Hugenholtz P."/>
            <person name="Woyke T."/>
            <person name="Wu D."/>
            <person name="Jando M."/>
            <person name="Schneider S."/>
            <person name="Goeker M."/>
            <person name="Klenk H.-P."/>
            <person name="Eisen J.A."/>
        </authorList>
    </citation>
    <scope>NUCLEOTIDE SEQUENCE [LARGE SCALE GENOMIC DNA]</scope>
    <source>
        <strain evidence="11">ATCC 25592 / DSM 43247 / BCRC 13721 / JCM 3198 / KCTC 3076 / NBRC 16047 / NCTC 10667</strain>
    </source>
</reference>
<dbReference type="HOGENOM" id="CLU_047677_1_0_11"/>
<evidence type="ECO:0000256" key="1">
    <source>
        <dbReference type="ARBA" id="ARBA00004370"/>
    </source>
</evidence>
<evidence type="ECO:0000256" key="6">
    <source>
        <dbReference type="ARBA" id="ARBA00023136"/>
    </source>
</evidence>
<evidence type="ECO:0000259" key="9">
    <source>
        <dbReference type="PROSITE" id="PS51779"/>
    </source>
</evidence>
<dbReference type="GO" id="GO:0051301">
    <property type="term" value="P:cell division"/>
    <property type="evidence" value="ECO:0007669"/>
    <property type="project" value="UniProtKB-KW"/>
</dbReference>
<dbReference type="Proteomes" id="UP000001219">
    <property type="component" value="Chromosome"/>
</dbReference>
<organism evidence="10 11">
    <name type="scientific">Gordonia bronchialis (strain ATCC 25592 / DSM 43247 / BCRC 13721 / JCM 3198 / KCTC 3076 / NBRC 16047 / NCTC 10667)</name>
    <name type="common">Rhodococcus bronchialis</name>
    <dbReference type="NCBI Taxonomy" id="526226"/>
    <lineage>
        <taxon>Bacteria</taxon>
        <taxon>Bacillati</taxon>
        <taxon>Actinomycetota</taxon>
        <taxon>Actinomycetes</taxon>
        <taxon>Mycobacteriales</taxon>
        <taxon>Gordoniaceae</taxon>
        <taxon>Gordonia</taxon>
    </lineage>
</organism>
<gene>
    <name evidence="10" type="ordered locus">Gbro_3015</name>
</gene>
<feature type="transmembrane region" description="Helical" evidence="8">
    <location>
        <begin position="12"/>
        <end position="31"/>
    </location>
</feature>
<accession>D0LAT0</accession>
<dbReference type="Gene3D" id="3.10.20.310">
    <property type="entry name" value="membrane protein fhac"/>
    <property type="match status" value="1"/>
</dbReference>
<keyword evidence="5 8" id="KW-1133">Transmembrane helix</keyword>
<evidence type="ECO:0000256" key="2">
    <source>
        <dbReference type="ARBA" id="ARBA00022475"/>
    </source>
</evidence>
<dbReference type="PANTHER" id="PTHR37820">
    <property type="entry name" value="CELL DIVISION PROTEIN DIVIB"/>
    <property type="match status" value="1"/>
</dbReference>
<evidence type="ECO:0000256" key="4">
    <source>
        <dbReference type="ARBA" id="ARBA00022692"/>
    </source>
</evidence>
<dbReference type="KEGG" id="gbr:Gbro_3015"/>
<reference evidence="10 11" key="2">
    <citation type="journal article" date="2010" name="Stand. Genomic Sci.">
        <title>Complete genome sequence of Gordonia bronchialis type strain (3410).</title>
        <authorList>
            <person name="Ivanova N."/>
            <person name="Sikorski J."/>
            <person name="Jando M."/>
            <person name="Lapidus A."/>
            <person name="Nolan M."/>
            <person name="Lucas S."/>
            <person name="Del Rio T.G."/>
            <person name="Tice H."/>
            <person name="Copeland A."/>
            <person name="Cheng J.F."/>
            <person name="Chen F."/>
            <person name="Bruce D."/>
            <person name="Goodwin L."/>
            <person name="Pitluck S."/>
            <person name="Mavromatis K."/>
            <person name="Ovchinnikova G."/>
            <person name="Pati A."/>
            <person name="Chen A."/>
            <person name="Palaniappan K."/>
            <person name="Land M."/>
            <person name="Hauser L."/>
            <person name="Chang Y.J."/>
            <person name="Jeffries C.D."/>
            <person name="Chain P."/>
            <person name="Saunders E."/>
            <person name="Han C."/>
            <person name="Detter J.C."/>
            <person name="Brettin T."/>
            <person name="Rohde M."/>
            <person name="Goker M."/>
            <person name="Bristow J."/>
            <person name="Eisen J.A."/>
            <person name="Markowitz V."/>
            <person name="Hugenholtz P."/>
            <person name="Klenk H.P."/>
            <person name="Kyrpides N.C."/>
        </authorList>
    </citation>
    <scope>NUCLEOTIDE SEQUENCE [LARGE SCALE GENOMIC DNA]</scope>
    <source>
        <strain evidence="11">ATCC 25592 / DSM 43247 / BCRC 13721 / JCM 3198 / KCTC 3076 / NBRC 16047 / NCTC 10667</strain>
    </source>
</reference>
<dbReference type="Pfam" id="PF08478">
    <property type="entry name" value="POTRA_1"/>
    <property type="match status" value="1"/>
</dbReference>
<name>D0LAT0_GORB4</name>
<keyword evidence="6 8" id="KW-0472">Membrane</keyword>
<protein>
    <submittedName>
        <fullName evidence="10">Polypeptide-transport-associated domain protein FtsQ-type</fullName>
    </submittedName>
</protein>
<comment type="subcellular location">
    <subcellularLocation>
        <location evidence="1">Membrane</location>
    </subcellularLocation>
</comment>
<evidence type="ECO:0000256" key="7">
    <source>
        <dbReference type="ARBA" id="ARBA00023306"/>
    </source>
</evidence>
<evidence type="ECO:0000313" key="10">
    <source>
        <dbReference type="EMBL" id="ACY22223.1"/>
    </source>
</evidence>
<dbReference type="RefSeq" id="WP_012834739.1">
    <property type="nucleotide sequence ID" value="NC_013441.1"/>
</dbReference>
<keyword evidence="2" id="KW-1003">Cell membrane</keyword>
<dbReference type="InterPro" id="IPR050487">
    <property type="entry name" value="FtsQ_DivIB"/>
</dbReference>
<dbReference type="InterPro" id="IPR034746">
    <property type="entry name" value="POTRA"/>
</dbReference>
<keyword evidence="7" id="KW-0131">Cell cycle</keyword>
<evidence type="ECO:0000256" key="5">
    <source>
        <dbReference type="ARBA" id="ARBA00022989"/>
    </source>
</evidence>
<evidence type="ECO:0000313" key="11">
    <source>
        <dbReference type="Proteomes" id="UP000001219"/>
    </source>
</evidence>
<proteinExistence type="predicted"/>
<dbReference type="GO" id="GO:0005886">
    <property type="term" value="C:plasma membrane"/>
    <property type="evidence" value="ECO:0007669"/>
    <property type="project" value="TreeGrafter"/>
</dbReference>
<dbReference type="PANTHER" id="PTHR37820:SF1">
    <property type="entry name" value="CELL DIVISION PROTEIN FTSQ"/>
    <property type="match status" value="1"/>
</dbReference>
<dbReference type="AlphaFoldDB" id="D0LAT0"/>
<dbReference type="OrthoDB" id="9790760at2"/>
<sequence>MTGARSRRSRLLFGTLMVILIGVGLVLIAYLTPLMSVRSTEVRDNKAVPTDEILWVAEVPEGTPLLQVDTRAVAQRVAAIPSVESVRVQRSYPSSLLITVTERTPVVIINEDTKVHVLDRTGVAYLNYDRRQGVPPEMLKLPELVTPTPGPTDPTTKATLEVVSGLPESLLRQVIRVSATSPVAIELTLTGKRTVVWGDSERGADKARTLGDILTRKASTYNVSSPDFPALK</sequence>
<dbReference type="EMBL" id="CP001802">
    <property type="protein sequence ID" value="ACY22223.1"/>
    <property type="molecule type" value="Genomic_DNA"/>
</dbReference>
<keyword evidence="4 8" id="KW-0812">Transmembrane</keyword>
<dbReference type="eggNOG" id="COG1589">
    <property type="taxonomic scope" value="Bacteria"/>
</dbReference>
<evidence type="ECO:0000256" key="8">
    <source>
        <dbReference type="SAM" id="Phobius"/>
    </source>
</evidence>
<dbReference type="PROSITE" id="PS51779">
    <property type="entry name" value="POTRA"/>
    <property type="match status" value="1"/>
</dbReference>